<evidence type="ECO:0000313" key="2">
    <source>
        <dbReference type="Proteomes" id="UP000288058"/>
    </source>
</evidence>
<dbReference type="NCBIfam" id="NF007377">
    <property type="entry name" value="PRK09885.1"/>
    <property type="match status" value="1"/>
</dbReference>
<dbReference type="Pfam" id="PF13957">
    <property type="entry name" value="YafO_toxin"/>
    <property type="match status" value="1"/>
</dbReference>
<dbReference type="InterPro" id="IPR020353">
    <property type="entry name" value="Toxin_YafO"/>
</dbReference>
<accession>A0A432YSV6</accession>
<name>A0A432YSV6_9GAMM</name>
<evidence type="ECO:0000313" key="1">
    <source>
        <dbReference type="EMBL" id="RUO64728.1"/>
    </source>
</evidence>
<dbReference type="Proteomes" id="UP000288058">
    <property type="component" value="Unassembled WGS sequence"/>
</dbReference>
<gene>
    <name evidence="1" type="ORF">CWI78_12570</name>
</gene>
<keyword evidence="2" id="KW-1185">Reference proteome</keyword>
<dbReference type="OrthoDB" id="6195342at2"/>
<sequence length="132" mass="15428">MIRVFKSKQIRQQLTDIELDALVKDFKRYKSGEGVPDLFGRDERYDHPDTFPVLRDNEVMHLHLQDPDEPWPLHCIQFAKKSDTHLVYCPAAMTANCYLLMIILDPPAHNKAWSSAIMLPLGIMAEKFRNRY</sequence>
<reference evidence="2" key="1">
    <citation type="journal article" date="2018" name="Front. Microbiol.">
        <title>Genome-Based Analysis Reveals the Taxonomy and Diversity of the Family Idiomarinaceae.</title>
        <authorList>
            <person name="Liu Y."/>
            <person name="Lai Q."/>
            <person name="Shao Z."/>
        </authorList>
    </citation>
    <scope>NUCLEOTIDE SEQUENCE [LARGE SCALE GENOMIC DNA]</scope>
    <source>
        <strain evidence="2">R22</strain>
    </source>
</reference>
<organism evidence="1 2">
    <name type="scientific">Idiomarina ramblicola</name>
    <dbReference type="NCBI Taxonomy" id="263724"/>
    <lineage>
        <taxon>Bacteria</taxon>
        <taxon>Pseudomonadati</taxon>
        <taxon>Pseudomonadota</taxon>
        <taxon>Gammaproteobacteria</taxon>
        <taxon>Alteromonadales</taxon>
        <taxon>Idiomarinaceae</taxon>
        <taxon>Idiomarina</taxon>
    </lineage>
</organism>
<dbReference type="RefSeq" id="WP_126783145.1">
    <property type="nucleotide sequence ID" value="NZ_PIQC01000010.1"/>
</dbReference>
<proteinExistence type="predicted"/>
<dbReference type="AlphaFoldDB" id="A0A432YSV6"/>
<protein>
    <submittedName>
        <fullName evidence="1">Toxin YafO</fullName>
    </submittedName>
</protein>
<comment type="caution">
    <text evidence="1">The sequence shown here is derived from an EMBL/GenBank/DDBJ whole genome shotgun (WGS) entry which is preliminary data.</text>
</comment>
<dbReference type="EMBL" id="PIQC01000010">
    <property type="protein sequence ID" value="RUO64728.1"/>
    <property type="molecule type" value="Genomic_DNA"/>
</dbReference>